<evidence type="ECO:0000313" key="4">
    <source>
        <dbReference type="Proteomes" id="UP000184139"/>
    </source>
</evidence>
<dbReference type="OrthoDB" id="9788852at2"/>
<gene>
    <name evidence="3" type="ORF">SAMN02745124_04333</name>
</gene>
<dbReference type="EMBL" id="FQXS01000050">
    <property type="protein sequence ID" value="SHI14278.1"/>
    <property type="molecule type" value="Genomic_DNA"/>
</dbReference>
<dbReference type="InterPro" id="IPR011010">
    <property type="entry name" value="DNA_brk_join_enz"/>
</dbReference>
<dbReference type="Proteomes" id="UP000184139">
    <property type="component" value="Unassembled WGS sequence"/>
</dbReference>
<proteinExistence type="predicted"/>
<reference evidence="3 4" key="1">
    <citation type="submission" date="2016-11" db="EMBL/GenBank/DDBJ databases">
        <authorList>
            <person name="Jaros S."/>
            <person name="Januszkiewicz K."/>
            <person name="Wedrychowicz H."/>
        </authorList>
    </citation>
    <scope>NUCLEOTIDE SEQUENCE [LARGE SCALE GENOMIC DNA]</scope>
    <source>
        <strain evidence="3 4">DSM 9705</strain>
    </source>
</reference>
<protein>
    <submittedName>
        <fullName evidence="3">Phage integrase family protein</fullName>
    </submittedName>
</protein>
<name>A0A1M5YQZ3_9BACT</name>
<evidence type="ECO:0000313" key="3">
    <source>
        <dbReference type="EMBL" id="SHI14278.1"/>
    </source>
</evidence>
<dbReference type="GO" id="GO:0015074">
    <property type="term" value="P:DNA integration"/>
    <property type="evidence" value="ECO:0007669"/>
    <property type="project" value="InterPro"/>
</dbReference>
<organism evidence="3 4">
    <name type="scientific">Desulfofustis glycolicus DSM 9705</name>
    <dbReference type="NCBI Taxonomy" id="1121409"/>
    <lineage>
        <taxon>Bacteria</taxon>
        <taxon>Pseudomonadati</taxon>
        <taxon>Thermodesulfobacteriota</taxon>
        <taxon>Desulfobulbia</taxon>
        <taxon>Desulfobulbales</taxon>
        <taxon>Desulfocapsaceae</taxon>
        <taxon>Desulfofustis</taxon>
    </lineage>
</organism>
<feature type="domain" description="Tyr recombinase" evidence="2">
    <location>
        <begin position="15"/>
        <end position="196"/>
    </location>
</feature>
<dbReference type="Pfam" id="PF00589">
    <property type="entry name" value="Phage_integrase"/>
    <property type="match status" value="1"/>
</dbReference>
<accession>A0A1M5YQZ3</accession>
<keyword evidence="4" id="KW-1185">Reference proteome</keyword>
<evidence type="ECO:0000256" key="1">
    <source>
        <dbReference type="ARBA" id="ARBA00023172"/>
    </source>
</evidence>
<dbReference type="Gene3D" id="1.10.443.10">
    <property type="entry name" value="Intergrase catalytic core"/>
    <property type="match status" value="1"/>
</dbReference>
<dbReference type="STRING" id="1121409.SAMN02745124_04333"/>
<dbReference type="GO" id="GO:0006310">
    <property type="term" value="P:DNA recombination"/>
    <property type="evidence" value="ECO:0007669"/>
    <property type="project" value="UniProtKB-KW"/>
</dbReference>
<dbReference type="InterPro" id="IPR002104">
    <property type="entry name" value="Integrase_catalytic"/>
</dbReference>
<dbReference type="GO" id="GO:0003677">
    <property type="term" value="F:DNA binding"/>
    <property type="evidence" value="ECO:0007669"/>
    <property type="project" value="InterPro"/>
</dbReference>
<dbReference type="PANTHER" id="PTHR30349">
    <property type="entry name" value="PHAGE INTEGRASE-RELATED"/>
    <property type="match status" value="1"/>
</dbReference>
<dbReference type="PROSITE" id="PS51898">
    <property type="entry name" value="TYR_RECOMBINASE"/>
    <property type="match status" value="1"/>
</dbReference>
<dbReference type="AlphaFoldDB" id="A0A1M5YQZ3"/>
<evidence type="ECO:0000259" key="2">
    <source>
        <dbReference type="PROSITE" id="PS51898"/>
    </source>
</evidence>
<dbReference type="InterPro" id="IPR013762">
    <property type="entry name" value="Integrase-like_cat_sf"/>
</dbReference>
<dbReference type="PANTHER" id="PTHR30349:SF82">
    <property type="entry name" value="INTEGRASE_RECOMBINASE YOEC-RELATED"/>
    <property type="match status" value="1"/>
</dbReference>
<dbReference type="RefSeq" id="WP_073379361.1">
    <property type="nucleotide sequence ID" value="NZ_FQXS01000050.1"/>
</dbReference>
<dbReference type="SUPFAM" id="SSF56349">
    <property type="entry name" value="DNA breaking-rejoining enzymes"/>
    <property type="match status" value="1"/>
</dbReference>
<keyword evidence="1" id="KW-0233">DNA recombination</keyword>
<dbReference type="InterPro" id="IPR050090">
    <property type="entry name" value="Tyrosine_recombinase_XerCD"/>
</dbReference>
<sequence>MDIKNPNHPKKGDQIRVEPLKELQDIAFIKRSLKDKPRDYCLFVFGINTNLRASDLLRITVGEVKGCEPGDELVLKEKKTGKLRRITLNRAVTDAVRLYLESPQGQDLGDDDKLFTGQRGPLTVPSVNRLVKQWCKDARIRGNFGSHTLRKTFGYHQRVQRNTSVPELMAMFNHSSQKQTLDYLCIQADEIRNAYMELCL</sequence>